<evidence type="ECO:0000313" key="2">
    <source>
        <dbReference type="Proteomes" id="UP001164250"/>
    </source>
</evidence>
<protein>
    <submittedName>
        <fullName evidence="1">Uncharacterized protein</fullName>
    </submittedName>
</protein>
<gene>
    <name evidence="1" type="ORF">Patl1_15674</name>
</gene>
<name>A0ACC1B9Y2_9ROSI</name>
<organism evidence="1 2">
    <name type="scientific">Pistacia atlantica</name>
    <dbReference type="NCBI Taxonomy" id="434234"/>
    <lineage>
        <taxon>Eukaryota</taxon>
        <taxon>Viridiplantae</taxon>
        <taxon>Streptophyta</taxon>
        <taxon>Embryophyta</taxon>
        <taxon>Tracheophyta</taxon>
        <taxon>Spermatophyta</taxon>
        <taxon>Magnoliopsida</taxon>
        <taxon>eudicotyledons</taxon>
        <taxon>Gunneridae</taxon>
        <taxon>Pentapetalae</taxon>
        <taxon>rosids</taxon>
        <taxon>malvids</taxon>
        <taxon>Sapindales</taxon>
        <taxon>Anacardiaceae</taxon>
        <taxon>Pistacia</taxon>
    </lineage>
</organism>
<reference evidence="2" key="1">
    <citation type="journal article" date="2023" name="G3 (Bethesda)">
        <title>Genome assembly and association tests identify interacting loci associated with vigor, precocity, and sex in interspecific pistachio rootstocks.</title>
        <authorList>
            <person name="Palmer W."/>
            <person name="Jacygrad E."/>
            <person name="Sagayaradj S."/>
            <person name="Cavanaugh K."/>
            <person name="Han R."/>
            <person name="Bertier L."/>
            <person name="Beede B."/>
            <person name="Kafkas S."/>
            <person name="Golino D."/>
            <person name="Preece J."/>
            <person name="Michelmore R."/>
        </authorList>
    </citation>
    <scope>NUCLEOTIDE SEQUENCE [LARGE SCALE GENOMIC DNA]</scope>
</reference>
<keyword evidence="2" id="KW-1185">Reference proteome</keyword>
<evidence type="ECO:0000313" key="1">
    <source>
        <dbReference type="EMBL" id="KAJ0095725.1"/>
    </source>
</evidence>
<comment type="caution">
    <text evidence="1">The sequence shown here is derived from an EMBL/GenBank/DDBJ whole genome shotgun (WGS) entry which is preliminary data.</text>
</comment>
<dbReference type="Proteomes" id="UP001164250">
    <property type="component" value="Chromosome 6"/>
</dbReference>
<proteinExistence type="predicted"/>
<sequence>MGRQAVAFLIDSGSTHNFFSNKIAQKLGGEKLASSGLCRGVCMMLQGIPITLDLYLLPLKGYDVVLGAQQLSMLGPIM</sequence>
<accession>A0ACC1B9Y2</accession>
<dbReference type="EMBL" id="CM047902">
    <property type="protein sequence ID" value="KAJ0095725.1"/>
    <property type="molecule type" value="Genomic_DNA"/>
</dbReference>